<dbReference type="Pfam" id="PF21993">
    <property type="entry name" value="TetR_C_13_2"/>
    <property type="match status" value="1"/>
</dbReference>
<evidence type="ECO:0000256" key="3">
    <source>
        <dbReference type="ARBA" id="ARBA00023163"/>
    </source>
</evidence>
<dbReference type="SUPFAM" id="SSF46689">
    <property type="entry name" value="Homeodomain-like"/>
    <property type="match status" value="1"/>
</dbReference>
<evidence type="ECO:0000313" key="6">
    <source>
        <dbReference type="EMBL" id="MFC7292117.1"/>
    </source>
</evidence>
<keyword evidence="3" id="KW-0804">Transcription</keyword>
<dbReference type="Pfam" id="PF00440">
    <property type="entry name" value="TetR_N"/>
    <property type="match status" value="1"/>
</dbReference>
<evidence type="ECO:0000313" key="7">
    <source>
        <dbReference type="Proteomes" id="UP001596492"/>
    </source>
</evidence>
<accession>A0ABW2IM68</accession>
<comment type="caution">
    <text evidence="6">The sequence shown here is derived from an EMBL/GenBank/DDBJ whole genome shotgun (WGS) entry which is preliminary data.</text>
</comment>
<dbReference type="EMBL" id="JBHTBR010000005">
    <property type="protein sequence ID" value="MFC7292117.1"/>
    <property type="molecule type" value="Genomic_DNA"/>
</dbReference>
<evidence type="ECO:0000256" key="2">
    <source>
        <dbReference type="ARBA" id="ARBA00023125"/>
    </source>
</evidence>
<dbReference type="InterPro" id="IPR023772">
    <property type="entry name" value="DNA-bd_HTH_TetR-type_CS"/>
</dbReference>
<proteinExistence type="predicted"/>
<protein>
    <submittedName>
        <fullName evidence="6">TetR/AcrR family transcriptional regulator</fullName>
    </submittedName>
</protein>
<keyword evidence="1" id="KW-0805">Transcription regulation</keyword>
<name>A0ABW2IM68_9PROT</name>
<evidence type="ECO:0000256" key="4">
    <source>
        <dbReference type="PROSITE-ProRule" id="PRU00335"/>
    </source>
</evidence>
<sequence length="214" mass="23756">MSTKTQAKPERKSAKTRLLEAAMQIIRQNGYTATSVEDLCRAADVSKGAFFHHFSSKEELGVAAAQFWGETTGAFFQSAPYHQHADPLERVLGYIDFRKAIIDGDIAQFTCLVGTMTQEVYGSHPEIRDACADSIFNHANTLIPDIEAAMQARHLTNTNWTAQSLANHTQAVLQGAFILAKAKNDKAVALESVDHLKHYIEFLFNYPSTMEYAV</sequence>
<dbReference type="PRINTS" id="PR00455">
    <property type="entry name" value="HTHTETR"/>
</dbReference>
<dbReference type="PROSITE" id="PS50977">
    <property type="entry name" value="HTH_TETR_2"/>
    <property type="match status" value="1"/>
</dbReference>
<dbReference type="Proteomes" id="UP001596492">
    <property type="component" value="Unassembled WGS sequence"/>
</dbReference>
<keyword evidence="7" id="KW-1185">Reference proteome</keyword>
<evidence type="ECO:0000256" key="1">
    <source>
        <dbReference type="ARBA" id="ARBA00023015"/>
    </source>
</evidence>
<keyword evidence="2 4" id="KW-0238">DNA-binding</keyword>
<feature type="domain" description="HTH tetR-type" evidence="5">
    <location>
        <begin position="12"/>
        <end position="72"/>
    </location>
</feature>
<dbReference type="SUPFAM" id="SSF48498">
    <property type="entry name" value="Tetracyclin repressor-like, C-terminal domain"/>
    <property type="match status" value="1"/>
</dbReference>
<organism evidence="6 7">
    <name type="scientific">Hirschia litorea</name>
    <dbReference type="NCBI Taxonomy" id="1199156"/>
    <lineage>
        <taxon>Bacteria</taxon>
        <taxon>Pseudomonadati</taxon>
        <taxon>Pseudomonadota</taxon>
        <taxon>Alphaproteobacteria</taxon>
        <taxon>Hyphomonadales</taxon>
        <taxon>Hyphomonadaceae</taxon>
        <taxon>Hirschia</taxon>
    </lineage>
</organism>
<dbReference type="Gene3D" id="1.10.357.10">
    <property type="entry name" value="Tetracycline Repressor, domain 2"/>
    <property type="match status" value="1"/>
</dbReference>
<dbReference type="InterPro" id="IPR054156">
    <property type="entry name" value="YxaF_TetR_C"/>
</dbReference>
<dbReference type="InterPro" id="IPR001647">
    <property type="entry name" value="HTH_TetR"/>
</dbReference>
<dbReference type="PANTHER" id="PTHR47506:SF3">
    <property type="entry name" value="HTH-TYPE TRANSCRIPTIONAL REGULATOR LMRA"/>
    <property type="match status" value="1"/>
</dbReference>
<feature type="DNA-binding region" description="H-T-H motif" evidence="4">
    <location>
        <begin position="35"/>
        <end position="54"/>
    </location>
</feature>
<gene>
    <name evidence="6" type="ORF">ACFQS8_10860</name>
</gene>
<dbReference type="PANTHER" id="PTHR47506">
    <property type="entry name" value="TRANSCRIPTIONAL REGULATORY PROTEIN"/>
    <property type="match status" value="1"/>
</dbReference>
<dbReference type="PROSITE" id="PS01081">
    <property type="entry name" value="HTH_TETR_1"/>
    <property type="match status" value="1"/>
</dbReference>
<dbReference type="InterPro" id="IPR036271">
    <property type="entry name" value="Tet_transcr_reg_TetR-rel_C_sf"/>
</dbReference>
<dbReference type="RefSeq" id="WP_382167357.1">
    <property type="nucleotide sequence ID" value="NZ_JBHTBR010000005.1"/>
</dbReference>
<dbReference type="InterPro" id="IPR009057">
    <property type="entry name" value="Homeodomain-like_sf"/>
</dbReference>
<evidence type="ECO:0000259" key="5">
    <source>
        <dbReference type="PROSITE" id="PS50977"/>
    </source>
</evidence>
<reference evidence="7" key="1">
    <citation type="journal article" date="2019" name="Int. J. Syst. Evol. Microbiol.">
        <title>The Global Catalogue of Microorganisms (GCM) 10K type strain sequencing project: providing services to taxonomists for standard genome sequencing and annotation.</title>
        <authorList>
            <consortium name="The Broad Institute Genomics Platform"/>
            <consortium name="The Broad Institute Genome Sequencing Center for Infectious Disease"/>
            <person name="Wu L."/>
            <person name="Ma J."/>
        </authorList>
    </citation>
    <scope>NUCLEOTIDE SEQUENCE [LARGE SCALE GENOMIC DNA]</scope>
    <source>
        <strain evidence="7">CCUG 51308</strain>
    </source>
</reference>